<feature type="signal peptide" evidence="1">
    <location>
        <begin position="1"/>
        <end position="27"/>
    </location>
</feature>
<protein>
    <submittedName>
        <fullName evidence="2">Uncharacterized protein</fullName>
    </submittedName>
</protein>
<comment type="caution">
    <text evidence="2">The sequence shown here is derived from an EMBL/GenBank/DDBJ whole genome shotgun (WGS) entry which is preliminary data.</text>
</comment>
<sequence>MKKPAFFTLGLSLLLGGAGITTRPASARPFPTALKPAQPQSLSLLHADTPLSTSDLMIQRPYQAPDGRTLAPPVIGLPGAQVYRDAFTLGAESAILGGIPTDLGFTAPEALSIVGRPYGNYNAGCTLCVFSTPDNLHQGGAQAALSGIDFRMGAFAVAHGDAAVAGFYQYDELSQARVTARATRFTATTVSLARPMTNAEMALLHQGMYLATNVVDPHLPPLNWQGLPNENAYWGFIKSWTPTSITVYGWAVLGAGNAAGGQVPDPTHLDTLKSSATVPLIFAGVPAKIFSKNTYVSMDADRIYGPHPTARANAYEREELDFRPRNFTKPHSMSFHGWTTSYECDHCAPNASTDESYAYLVNGPGLKRAYVAQLYSDGLEFSGYNTWLPGNGAPQVQGDNHILFDFASDLPTRNTLHFGAKVFKDTAPGTSWTNWDVRLGLNIDGQRSDRMQGGVDMVQLAWNYQNTPDTLCLLSAGNVPGLCQDSQANAIFHGKARFQDAVDFTGTRPTNFANGLTLHAVPDGSGLLGGQGTTLQWNDYGSQTRTSLVNIDPSGKQGGFTFYDINADSSGTPADLLLSLSKRDGLRTTQPAHFGALEAARLSTGPITAPDSAAGPAFPAFPRSRLPATTSAAPLQDGQHARCTDCTLNGRTGVDVVWNAASARWTDLMNNPLH</sequence>
<organism evidence="2 3">
    <name type="scientific">Oecophyllibacter saccharovorans</name>
    <dbReference type="NCBI Taxonomy" id="2558360"/>
    <lineage>
        <taxon>Bacteria</taxon>
        <taxon>Pseudomonadati</taxon>
        <taxon>Pseudomonadota</taxon>
        <taxon>Alphaproteobacteria</taxon>
        <taxon>Acetobacterales</taxon>
        <taxon>Acetobacteraceae</taxon>
        <taxon>Oecophyllibacter</taxon>
    </lineage>
</organism>
<dbReference type="AlphaFoldDB" id="A0A506UKU4"/>
<gene>
    <name evidence="2" type="ORF">E3202_05210</name>
</gene>
<dbReference type="RefSeq" id="WP_165600665.1">
    <property type="nucleotide sequence ID" value="NZ_SORZ01000002.1"/>
</dbReference>
<name>A0A506UKU4_9PROT</name>
<reference evidence="2 3" key="1">
    <citation type="submission" date="2019-03" db="EMBL/GenBank/DDBJ databases">
        <title>The complete genome sequence of Neokomagataea sp. Jb2 NBRC113641.</title>
        <authorList>
            <person name="Chua K.-O."/>
            <person name="Chan K.-G."/>
            <person name="See-Too W.-S."/>
        </authorList>
    </citation>
    <scope>NUCLEOTIDE SEQUENCE [LARGE SCALE GENOMIC DNA]</scope>
    <source>
        <strain evidence="2 3">Jb2</strain>
    </source>
</reference>
<feature type="chain" id="PRO_5021408671" evidence="1">
    <location>
        <begin position="28"/>
        <end position="674"/>
    </location>
</feature>
<evidence type="ECO:0000313" key="2">
    <source>
        <dbReference type="EMBL" id="TPW33971.1"/>
    </source>
</evidence>
<keyword evidence="1" id="KW-0732">Signal</keyword>
<evidence type="ECO:0000313" key="3">
    <source>
        <dbReference type="Proteomes" id="UP000315037"/>
    </source>
</evidence>
<dbReference type="EMBL" id="SORZ01000002">
    <property type="protein sequence ID" value="TPW33971.1"/>
    <property type="molecule type" value="Genomic_DNA"/>
</dbReference>
<accession>A0A506UKU4</accession>
<keyword evidence="3" id="KW-1185">Reference proteome</keyword>
<dbReference type="Proteomes" id="UP000315037">
    <property type="component" value="Unassembled WGS sequence"/>
</dbReference>
<proteinExistence type="predicted"/>
<evidence type="ECO:0000256" key="1">
    <source>
        <dbReference type="SAM" id="SignalP"/>
    </source>
</evidence>